<keyword evidence="2" id="KW-1185">Reference proteome</keyword>
<gene>
    <name evidence="1" type="ORF">MIZ01_2568</name>
</gene>
<dbReference type="AlphaFoldDB" id="A0AAN2C0J8"/>
<dbReference type="KEGG" id="seme:MIZ01_2568"/>
<sequence>MGGDVSKLLILISGLLISFFGYAGTQTKSNSYQAKLDQMVAKYRAIPVTEDVAPLIALDREIVELVRNASFDEAVTVQLRPEYSEIGIEEGVGEHIPVYHYGFLWIEAHKRNPHSAFREDTLFAVAMRDSEPNDSSVDLQPLEAYLKEYPQGSLASSVYFALANHYRDLYLVVRGLANKGKGQGEMAVNCYQRLISKKPYEEQMRESRRLSIENYEKALKLSTGSAVWKEGIRTGVLEEMKSENFRWNGYVTGCGLGND</sequence>
<accession>A0AAN2C0J8</accession>
<evidence type="ECO:0000313" key="2">
    <source>
        <dbReference type="Proteomes" id="UP001320326"/>
    </source>
</evidence>
<dbReference type="EMBL" id="AP023423">
    <property type="protein sequence ID" value="BCK88762.1"/>
    <property type="molecule type" value="Genomic_DNA"/>
</dbReference>
<protein>
    <submittedName>
        <fullName evidence="1">Uncharacterized protein</fullName>
    </submittedName>
</protein>
<name>A0AAN2C0J8_9PROT</name>
<proteinExistence type="predicted"/>
<organism evidence="1 2">
    <name type="scientific">Sideroxyarcus emersonii</name>
    <dbReference type="NCBI Taxonomy" id="2764705"/>
    <lineage>
        <taxon>Bacteria</taxon>
        <taxon>Pseudomonadati</taxon>
        <taxon>Pseudomonadota</taxon>
        <taxon>Betaproteobacteria</taxon>
        <taxon>Nitrosomonadales</taxon>
        <taxon>Gallionellaceae</taxon>
        <taxon>Sideroxyarcus</taxon>
    </lineage>
</organism>
<dbReference type="Proteomes" id="UP001320326">
    <property type="component" value="Chromosome"/>
</dbReference>
<evidence type="ECO:0000313" key="1">
    <source>
        <dbReference type="EMBL" id="BCK88762.1"/>
    </source>
</evidence>
<reference evidence="1 2" key="1">
    <citation type="journal article" date="2022" name="Int. J. Syst. Evol. Microbiol.">
        <title>&lt;i&gt;Sideroxyarcus emersonii&lt;/i&gt; gen. nov. sp. nov., a neutrophilic, microaerobic iron- and thiosulfate-oxidizing bacterium isolated from iron-rich wetland sediment.</title>
        <authorList>
            <person name="Kato S."/>
            <person name="Itoh T."/>
            <person name="Iino T."/>
            <person name="Ohkuma M."/>
        </authorList>
    </citation>
    <scope>NUCLEOTIDE SEQUENCE [LARGE SCALE GENOMIC DNA]</scope>
    <source>
        <strain evidence="1 2">MIZ01</strain>
    </source>
</reference>